<proteinExistence type="predicted"/>
<accession>A0AAE3ZXV7</accession>
<name>A0AAE3ZXV7_9ACTN</name>
<reference evidence="2 3" key="1">
    <citation type="submission" date="2023-07" db="EMBL/GenBank/DDBJ databases">
        <title>Sequencing the genomes of 1000 actinobacteria strains.</title>
        <authorList>
            <person name="Klenk H.-P."/>
        </authorList>
    </citation>
    <scope>NUCLEOTIDE SEQUENCE [LARGE SCALE GENOMIC DNA]</scope>
    <source>
        <strain evidence="2 3">DSM 44711</strain>
    </source>
</reference>
<keyword evidence="1" id="KW-1133">Transmembrane helix</keyword>
<sequence length="101" mass="10724">MIKTRAFTGDVHELPVEARALIAGTVTALCGMLAGSLLLSAYLFPGLHGSARQLGEFATAFALLAVAPVLWFRLLPRVRWLGLPAVAVLPALFALYLGTGY</sequence>
<organism evidence="2 3">
    <name type="scientific">Catenuloplanes niger</name>
    <dbReference type="NCBI Taxonomy" id="587534"/>
    <lineage>
        <taxon>Bacteria</taxon>
        <taxon>Bacillati</taxon>
        <taxon>Actinomycetota</taxon>
        <taxon>Actinomycetes</taxon>
        <taxon>Micromonosporales</taxon>
        <taxon>Micromonosporaceae</taxon>
        <taxon>Catenuloplanes</taxon>
    </lineage>
</organism>
<evidence type="ECO:0000313" key="2">
    <source>
        <dbReference type="EMBL" id="MDR7327204.1"/>
    </source>
</evidence>
<protein>
    <submittedName>
        <fullName evidence="2">Uncharacterized protein</fullName>
    </submittedName>
</protein>
<dbReference type="RefSeq" id="WP_310424264.1">
    <property type="nucleotide sequence ID" value="NZ_JAVDYC010000001.1"/>
</dbReference>
<keyword evidence="1" id="KW-0812">Transmembrane</keyword>
<feature type="transmembrane region" description="Helical" evidence="1">
    <location>
        <begin position="20"/>
        <end position="44"/>
    </location>
</feature>
<dbReference type="EMBL" id="JAVDYC010000001">
    <property type="protein sequence ID" value="MDR7327204.1"/>
    <property type="molecule type" value="Genomic_DNA"/>
</dbReference>
<feature type="transmembrane region" description="Helical" evidence="1">
    <location>
        <begin position="56"/>
        <end position="74"/>
    </location>
</feature>
<evidence type="ECO:0000313" key="3">
    <source>
        <dbReference type="Proteomes" id="UP001183629"/>
    </source>
</evidence>
<keyword evidence="3" id="KW-1185">Reference proteome</keyword>
<keyword evidence="1" id="KW-0472">Membrane</keyword>
<comment type="caution">
    <text evidence="2">The sequence shown here is derived from an EMBL/GenBank/DDBJ whole genome shotgun (WGS) entry which is preliminary data.</text>
</comment>
<feature type="transmembrane region" description="Helical" evidence="1">
    <location>
        <begin position="80"/>
        <end position="98"/>
    </location>
</feature>
<dbReference type="AlphaFoldDB" id="A0AAE3ZXV7"/>
<dbReference type="Proteomes" id="UP001183629">
    <property type="component" value="Unassembled WGS sequence"/>
</dbReference>
<evidence type="ECO:0000256" key="1">
    <source>
        <dbReference type="SAM" id="Phobius"/>
    </source>
</evidence>
<gene>
    <name evidence="2" type="ORF">J2S44_007454</name>
</gene>